<dbReference type="GO" id="GO:0003847">
    <property type="term" value="F:1-alkyl-2-acetylglycerophosphocholine esterase activity"/>
    <property type="evidence" value="ECO:0007669"/>
    <property type="project" value="TreeGrafter"/>
</dbReference>
<feature type="domain" description="AB hydrolase-1" evidence="5">
    <location>
        <begin position="85"/>
        <end position="181"/>
    </location>
</feature>
<evidence type="ECO:0000259" key="5">
    <source>
        <dbReference type="Pfam" id="PF00561"/>
    </source>
</evidence>
<sequence length="344" mass="35879">MKRLLLAVSLACGFALPSAAAEPTMAPIAGYDRLEIDAPHRARPLDASLWYPAGRRTYRGLIGDNAVFKGTSGLVGAAIAEGRFPLVVLSHGSGGNMDAISWISSGLALRGAMVLAVNHPGSTSGDSSPRRSLRLDERAADLTAALDHLLAEPDFAAHVDAARIASLGFSLGGATALNLAGARWDREAYRAYCARMGDLAEDCAFFAKGGVDVAALPEGFAADMRDPRISAAIAVDPGMSYAITEASAADLSMPVLLISLGEKNLWKAADVGPAGSNLAGRLANAHRVVVKPAHHFTFLAECKPEGAAVLAAEQDDPVCDDPEGTDRARVHAEIIDQIADFMGL</sequence>
<proteinExistence type="predicted"/>
<dbReference type="EMBL" id="JACEON010000017">
    <property type="protein sequence ID" value="MBA4613325.1"/>
    <property type="molecule type" value="Genomic_DNA"/>
</dbReference>
<name>A0A838XSC3_9HYPH</name>
<dbReference type="GO" id="GO:0016042">
    <property type="term" value="P:lipid catabolic process"/>
    <property type="evidence" value="ECO:0007669"/>
    <property type="project" value="UniProtKB-KW"/>
</dbReference>
<dbReference type="PIRSF" id="PIRSF031982">
    <property type="entry name" value="UCP031982_abhydr"/>
    <property type="match status" value="1"/>
</dbReference>
<keyword evidence="1 6" id="KW-0378">Hydrolase</keyword>
<dbReference type="InterPro" id="IPR000073">
    <property type="entry name" value="AB_hydrolase_1"/>
</dbReference>
<dbReference type="SUPFAM" id="SSF53474">
    <property type="entry name" value="alpha/beta-Hydrolases"/>
    <property type="match status" value="1"/>
</dbReference>
<dbReference type="Pfam" id="PF00561">
    <property type="entry name" value="Abhydrolase_1"/>
    <property type="match status" value="1"/>
</dbReference>
<keyword evidence="2" id="KW-0442">Lipid degradation</keyword>
<dbReference type="InterPro" id="IPR016986">
    <property type="entry name" value="UCP031982_abhydr"/>
</dbReference>
<dbReference type="RefSeq" id="WP_181761514.1">
    <property type="nucleotide sequence ID" value="NZ_BMCR01000001.1"/>
</dbReference>
<accession>A0A838XSC3</accession>
<feature type="signal peptide" evidence="4">
    <location>
        <begin position="1"/>
        <end position="20"/>
    </location>
</feature>
<feature type="chain" id="PRO_5032520240" evidence="4">
    <location>
        <begin position="21"/>
        <end position="344"/>
    </location>
</feature>
<organism evidence="6 7">
    <name type="scientific">Stappia taiwanensis</name>
    <dbReference type="NCBI Taxonomy" id="992267"/>
    <lineage>
        <taxon>Bacteria</taxon>
        <taxon>Pseudomonadati</taxon>
        <taxon>Pseudomonadota</taxon>
        <taxon>Alphaproteobacteria</taxon>
        <taxon>Hyphomicrobiales</taxon>
        <taxon>Stappiaceae</taxon>
        <taxon>Stappia</taxon>
    </lineage>
</organism>
<dbReference type="PANTHER" id="PTHR10272">
    <property type="entry name" value="PLATELET-ACTIVATING FACTOR ACETYLHYDROLASE"/>
    <property type="match status" value="1"/>
</dbReference>
<evidence type="ECO:0000256" key="4">
    <source>
        <dbReference type="SAM" id="SignalP"/>
    </source>
</evidence>
<dbReference type="AlphaFoldDB" id="A0A838XSC3"/>
<keyword evidence="7" id="KW-1185">Reference proteome</keyword>
<gene>
    <name evidence="6" type="ORF">H1W37_16820</name>
</gene>
<protein>
    <submittedName>
        <fullName evidence="6">Alpha/beta fold hydrolase</fullName>
    </submittedName>
</protein>
<comment type="caution">
    <text evidence="6">The sequence shown here is derived from an EMBL/GenBank/DDBJ whole genome shotgun (WGS) entry which is preliminary data.</text>
</comment>
<evidence type="ECO:0000256" key="1">
    <source>
        <dbReference type="ARBA" id="ARBA00022801"/>
    </source>
</evidence>
<reference evidence="6 7" key="2">
    <citation type="submission" date="2020-08" db="EMBL/GenBank/DDBJ databases">
        <title>Stappia taiwanensis sp. nov., isolated from a coastal thermal spring.</title>
        <authorList>
            <person name="Kampfer P."/>
        </authorList>
    </citation>
    <scope>NUCLEOTIDE SEQUENCE [LARGE SCALE GENOMIC DNA]</scope>
    <source>
        <strain evidence="6 7">DSM 23284</strain>
    </source>
</reference>
<evidence type="ECO:0000256" key="3">
    <source>
        <dbReference type="ARBA" id="ARBA00023098"/>
    </source>
</evidence>
<keyword evidence="4" id="KW-0732">Signal</keyword>
<keyword evidence="3" id="KW-0443">Lipid metabolism</keyword>
<dbReference type="Gene3D" id="3.40.50.1820">
    <property type="entry name" value="alpha/beta hydrolase"/>
    <property type="match status" value="1"/>
</dbReference>
<evidence type="ECO:0000256" key="2">
    <source>
        <dbReference type="ARBA" id="ARBA00022963"/>
    </source>
</evidence>
<dbReference type="InterPro" id="IPR029058">
    <property type="entry name" value="AB_hydrolase_fold"/>
</dbReference>
<evidence type="ECO:0000313" key="6">
    <source>
        <dbReference type="EMBL" id="MBA4613325.1"/>
    </source>
</evidence>
<reference evidence="6 7" key="1">
    <citation type="submission" date="2020-07" db="EMBL/GenBank/DDBJ databases">
        <authorList>
            <person name="Li M."/>
        </authorList>
    </citation>
    <scope>NUCLEOTIDE SEQUENCE [LARGE SCALE GENOMIC DNA]</scope>
    <source>
        <strain evidence="6 7">DSM 23284</strain>
    </source>
</reference>
<dbReference type="PANTHER" id="PTHR10272:SF0">
    <property type="entry name" value="PLATELET-ACTIVATING FACTOR ACETYLHYDROLASE"/>
    <property type="match status" value="1"/>
</dbReference>
<evidence type="ECO:0000313" key="7">
    <source>
        <dbReference type="Proteomes" id="UP000559404"/>
    </source>
</evidence>
<dbReference type="Proteomes" id="UP000559404">
    <property type="component" value="Unassembled WGS sequence"/>
</dbReference>